<name>A0A7W1YG34_9LIST</name>
<dbReference type="InterPro" id="IPR021486">
    <property type="entry name" value="DUF3139"/>
</dbReference>
<evidence type="ECO:0000256" key="1">
    <source>
        <dbReference type="SAM" id="Phobius"/>
    </source>
</evidence>
<gene>
    <name evidence="2" type="ORF">HPK16_07705</name>
</gene>
<dbReference type="Proteomes" id="UP000548787">
    <property type="component" value="Unassembled WGS sequence"/>
</dbReference>
<comment type="caution">
    <text evidence="2">The sequence shown here is derived from an EMBL/GenBank/DDBJ whole genome shotgun (WGS) entry which is preliminary data.</text>
</comment>
<keyword evidence="1" id="KW-1133">Transmembrane helix</keyword>
<reference evidence="2 3" key="2">
    <citation type="submission" date="2020-08" db="EMBL/GenBank/DDBJ databases">
        <title>Listeria ohnekaius sp. nov. and Listeria portnoyii sp. nov. isolated from non-agricultural and natural environments.</title>
        <authorList>
            <person name="Weller D."/>
            <person name="Belias A.M."/>
            <person name="Liao J."/>
            <person name="Guo S."/>
            <person name="Orsi R.H."/>
            <person name="Wiedmann M."/>
        </authorList>
    </citation>
    <scope>NUCLEOTIDE SEQUENCE [LARGE SCALE GENOMIC DNA]</scope>
    <source>
        <strain evidence="2 3">FSL W9-0585</strain>
    </source>
</reference>
<accession>A0A7W1YG34</accession>
<proteinExistence type="predicted"/>
<dbReference type="EMBL" id="JABJVM010000006">
    <property type="protein sequence ID" value="MBA3926223.1"/>
    <property type="molecule type" value="Genomic_DNA"/>
</dbReference>
<dbReference type="Pfam" id="PF11337">
    <property type="entry name" value="DUF3139"/>
    <property type="match status" value="1"/>
</dbReference>
<dbReference type="AlphaFoldDB" id="A0A7W1YG34"/>
<organism evidence="2 3">
    <name type="scientific">Listeria rustica</name>
    <dbReference type="NCBI Taxonomy" id="2713503"/>
    <lineage>
        <taxon>Bacteria</taxon>
        <taxon>Bacillati</taxon>
        <taxon>Bacillota</taxon>
        <taxon>Bacilli</taxon>
        <taxon>Bacillales</taxon>
        <taxon>Listeriaceae</taxon>
        <taxon>Listeria</taxon>
    </lineage>
</organism>
<evidence type="ECO:0000313" key="2">
    <source>
        <dbReference type="EMBL" id="MBA3926223.1"/>
    </source>
</evidence>
<keyword evidence="1" id="KW-0812">Transmembrane</keyword>
<evidence type="ECO:0000313" key="3">
    <source>
        <dbReference type="Proteomes" id="UP000548787"/>
    </source>
</evidence>
<keyword evidence="3" id="KW-1185">Reference proteome</keyword>
<feature type="transmembrane region" description="Helical" evidence="1">
    <location>
        <begin position="7"/>
        <end position="28"/>
    </location>
</feature>
<keyword evidence="1" id="KW-0472">Membrane</keyword>
<sequence>MKKHRNLWLTLGIIFILCIGGYIFFFAIPKYTATNAVNAYMQEQGLSDDHVKSEKMKKDWKGGGYVATVKLKDDPEMTYEYNYDKKFSYPHHISLLVFKYGSGQNDKDVKYPPLK</sequence>
<reference evidence="2 3" key="1">
    <citation type="submission" date="2020-05" db="EMBL/GenBank/DDBJ databases">
        <authorList>
            <person name="Carlin C.R."/>
        </authorList>
    </citation>
    <scope>NUCLEOTIDE SEQUENCE [LARGE SCALE GENOMIC DNA]</scope>
    <source>
        <strain evidence="2 3">FSL W9-0585</strain>
    </source>
</reference>
<protein>
    <submittedName>
        <fullName evidence="2">DUF3139 domain-containing protein</fullName>
    </submittedName>
</protein>
<dbReference type="RefSeq" id="WP_181676413.1">
    <property type="nucleotide sequence ID" value="NZ_JABJVM010000006.1"/>
</dbReference>